<reference evidence="2 3" key="1">
    <citation type="submission" date="2022-03" db="EMBL/GenBank/DDBJ databases">
        <title>Complete genome sequence of Lysobacter capsici VKM B-2533 and Lysobacter gummosus 10.1.1, promising sources of lytic agents.</title>
        <authorList>
            <person name="Tarlachkov S.V."/>
            <person name="Kudryakova I.V."/>
            <person name="Afoshin A.S."/>
            <person name="Leontyevskaya E.A."/>
            <person name="Leontyevskaya N.V."/>
        </authorList>
    </citation>
    <scope>NUCLEOTIDE SEQUENCE [LARGE SCALE GENOMIC DNA]</scope>
    <source>
        <strain evidence="2 3">10.1.1</strain>
    </source>
</reference>
<organism evidence="2 3">
    <name type="scientific">Lysobacter gummosus</name>
    <dbReference type="NCBI Taxonomy" id="262324"/>
    <lineage>
        <taxon>Bacteria</taxon>
        <taxon>Pseudomonadati</taxon>
        <taxon>Pseudomonadota</taxon>
        <taxon>Gammaproteobacteria</taxon>
        <taxon>Lysobacterales</taxon>
        <taxon>Lysobacteraceae</taxon>
        <taxon>Lysobacter</taxon>
    </lineage>
</organism>
<protein>
    <submittedName>
        <fullName evidence="2">G-type lysozyme inhibitor</fullName>
    </submittedName>
</protein>
<keyword evidence="1" id="KW-0732">Signal</keyword>
<dbReference type="Gene3D" id="2.60.120.380">
    <property type="match status" value="1"/>
</dbReference>
<dbReference type="Proteomes" id="UP000829194">
    <property type="component" value="Chromosome"/>
</dbReference>
<evidence type="ECO:0000256" key="1">
    <source>
        <dbReference type="SAM" id="SignalP"/>
    </source>
</evidence>
<feature type="chain" id="PRO_5045346022" evidence="1">
    <location>
        <begin position="28"/>
        <end position="148"/>
    </location>
</feature>
<evidence type="ECO:0000313" key="2">
    <source>
        <dbReference type="EMBL" id="UNP29342.1"/>
    </source>
</evidence>
<name>A0ABY3X9R8_9GAMM</name>
<evidence type="ECO:0000313" key="3">
    <source>
        <dbReference type="Proteomes" id="UP000829194"/>
    </source>
</evidence>
<keyword evidence="3" id="KW-1185">Reference proteome</keyword>
<gene>
    <name evidence="2" type="ORF">MOV92_23225</name>
</gene>
<feature type="signal peptide" evidence="1">
    <location>
        <begin position="1"/>
        <end position="27"/>
    </location>
</feature>
<accession>A0ABY3X9R8</accession>
<dbReference type="RefSeq" id="WP_057944822.1">
    <property type="nucleotide sequence ID" value="NZ_CP011131.1"/>
</dbReference>
<dbReference type="EMBL" id="CP093547">
    <property type="protein sequence ID" value="UNP29342.1"/>
    <property type="molecule type" value="Genomic_DNA"/>
</dbReference>
<sequence length="148" mass="15380">MPSLFLCFARTAVFALSLGLAAGAVCAADQVTTVPVTFAKGTTGATVKGAIKGYDSMEYLVAARAGQSLRASLSGSSNANLNVYPPRAAGVSAEAREALAVETSSDKSGAVYSARLPADGEYRIQVYQPRAAARRGTLSKFSLRIDIR</sequence>
<proteinExistence type="predicted"/>